<evidence type="ECO:0000256" key="10">
    <source>
        <dbReference type="ARBA" id="ARBA00022984"/>
    </source>
</evidence>
<dbReference type="InterPro" id="IPR004101">
    <property type="entry name" value="Mur_ligase_C"/>
</dbReference>
<dbReference type="Pfam" id="PF08245">
    <property type="entry name" value="Mur_ligase_M"/>
    <property type="match status" value="1"/>
</dbReference>
<evidence type="ECO:0000259" key="17">
    <source>
        <dbReference type="Pfam" id="PF08245"/>
    </source>
</evidence>
<keyword evidence="12" id="KW-0961">Cell wall biogenesis/degradation</keyword>
<comment type="caution">
    <text evidence="18">The sequence shown here is derived from an EMBL/GenBank/DDBJ whole genome shotgun (WGS) entry which is preliminary data.</text>
</comment>
<keyword evidence="10" id="KW-0573">Peptidoglycan synthesis</keyword>
<dbReference type="AlphaFoldDB" id="A0A0G0FBI2"/>
<evidence type="ECO:0000313" key="18">
    <source>
        <dbReference type="EMBL" id="KKQ15297.1"/>
    </source>
</evidence>
<dbReference type="InterPro" id="IPR000713">
    <property type="entry name" value="Mur_ligase_N"/>
</dbReference>
<dbReference type="Proteomes" id="UP000034448">
    <property type="component" value="Unassembled WGS sequence"/>
</dbReference>
<comment type="catalytic activity">
    <reaction evidence="13">
        <text>UDP-N-acetyl-alpha-D-muramate + L-alanine + ATP = UDP-N-acetyl-alpha-D-muramoyl-L-alanine + ADP + phosphate + H(+)</text>
        <dbReference type="Rhea" id="RHEA:23372"/>
        <dbReference type="ChEBI" id="CHEBI:15378"/>
        <dbReference type="ChEBI" id="CHEBI:30616"/>
        <dbReference type="ChEBI" id="CHEBI:43474"/>
        <dbReference type="ChEBI" id="CHEBI:57972"/>
        <dbReference type="ChEBI" id="CHEBI:70757"/>
        <dbReference type="ChEBI" id="CHEBI:83898"/>
        <dbReference type="ChEBI" id="CHEBI:456216"/>
        <dbReference type="EC" id="6.3.2.8"/>
    </reaction>
</comment>
<proteinExistence type="predicted"/>
<evidence type="ECO:0000256" key="13">
    <source>
        <dbReference type="ARBA" id="ARBA00047833"/>
    </source>
</evidence>
<protein>
    <recommendedName>
        <fullName evidence="3 14">UDP-N-acetylmuramate--L-alanine ligase</fullName>
        <ecNumber evidence="3 14">6.3.2.8</ecNumber>
    </recommendedName>
</protein>
<dbReference type="Gene3D" id="3.40.1190.10">
    <property type="entry name" value="Mur-like, catalytic domain"/>
    <property type="match status" value="1"/>
</dbReference>
<keyword evidence="8" id="KW-0067">ATP-binding</keyword>
<dbReference type="GO" id="GO:0008360">
    <property type="term" value="P:regulation of cell shape"/>
    <property type="evidence" value="ECO:0007669"/>
    <property type="project" value="UniProtKB-KW"/>
</dbReference>
<dbReference type="InterPro" id="IPR036565">
    <property type="entry name" value="Mur-like_cat_sf"/>
</dbReference>
<organism evidence="18 19">
    <name type="scientific">Candidatus Daviesbacteria bacterium GW2011_GWA1_36_8</name>
    <dbReference type="NCBI Taxonomy" id="1618417"/>
    <lineage>
        <taxon>Bacteria</taxon>
        <taxon>Candidatus Daviesiibacteriota</taxon>
    </lineage>
</organism>
<dbReference type="InterPro" id="IPR036615">
    <property type="entry name" value="Mur_ligase_C_dom_sf"/>
</dbReference>
<feature type="domain" description="Mur ligase C-terminal" evidence="16">
    <location>
        <begin position="293"/>
        <end position="423"/>
    </location>
</feature>
<dbReference type="InterPro" id="IPR050061">
    <property type="entry name" value="MurCDEF_pg_biosynth"/>
</dbReference>
<evidence type="ECO:0000313" key="19">
    <source>
        <dbReference type="Proteomes" id="UP000034448"/>
    </source>
</evidence>
<dbReference type="EC" id="6.3.2.8" evidence="3 14"/>
<feature type="domain" description="Mur ligase central" evidence="17">
    <location>
        <begin position="117"/>
        <end position="246"/>
    </location>
</feature>
<evidence type="ECO:0000256" key="1">
    <source>
        <dbReference type="ARBA" id="ARBA00004496"/>
    </source>
</evidence>
<dbReference type="GO" id="GO:0009252">
    <property type="term" value="P:peptidoglycan biosynthetic process"/>
    <property type="evidence" value="ECO:0007669"/>
    <property type="project" value="UniProtKB-UniRule"/>
</dbReference>
<dbReference type="GO" id="GO:0005737">
    <property type="term" value="C:cytoplasm"/>
    <property type="evidence" value="ECO:0007669"/>
    <property type="project" value="UniProtKB-SubCell"/>
</dbReference>
<dbReference type="InterPro" id="IPR005758">
    <property type="entry name" value="UDP-N-AcMur_Ala_ligase_MurC"/>
</dbReference>
<dbReference type="Pfam" id="PF01225">
    <property type="entry name" value="Mur_ligase"/>
    <property type="match status" value="1"/>
</dbReference>
<evidence type="ECO:0000256" key="2">
    <source>
        <dbReference type="ARBA" id="ARBA00004752"/>
    </source>
</evidence>
<reference evidence="18 19" key="1">
    <citation type="journal article" date="2015" name="Nature">
        <title>rRNA introns, odd ribosomes, and small enigmatic genomes across a large radiation of phyla.</title>
        <authorList>
            <person name="Brown C.T."/>
            <person name="Hug L.A."/>
            <person name="Thomas B.C."/>
            <person name="Sharon I."/>
            <person name="Castelle C.J."/>
            <person name="Singh A."/>
            <person name="Wilkins M.J."/>
            <person name="Williams K.H."/>
            <person name="Banfield J.F."/>
        </authorList>
    </citation>
    <scope>NUCLEOTIDE SEQUENCE [LARGE SCALE GENOMIC DNA]</scope>
</reference>
<evidence type="ECO:0000256" key="4">
    <source>
        <dbReference type="ARBA" id="ARBA00022490"/>
    </source>
</evidence>
<dbReference type="SUPFAM" id="SSF51984">
    <property type="entry name" value="MurCD N-terminal domain"/>
    <property type="match status" value="1"/>
</dbReference>
<keyword evidence="6" id="KW-0132">Cell division</keyword>
<dbReference type="GO" id="GO:0051301">
    <property type="term" value="P:cell division"/>
    <property type="evidence" value="ECO:0007669"/>
    <property type="project" value="UniProtKB-KW"/>
</dbReference>
<dbReference type="InterPro" id="IPR013221">
    <property type="entry name" value="Mur_ligase_cen"/>
</dbReference>
<dbReference type="EMBL" id="LBSJ01000019">
    <property type="protein sequence ID" value="KKQ15297.1"/>
    <property type="molecule type" value="Genomic_DNA"/>
</dbReference>
<feature type="domain" description="Mur ligase N-terminal catalytic" evidence="15">
    <location>
        <begin position="3"/>
        <end position="109"/>
    </location>
</feature>
<evidence type="ECO:0000256" key="12">
    <source>
        <dbReference type="ARBA" id="ARBA00023316"/>
    </source>
</evidence>
<evidence type="ECO:0000256" key="5">
    <source>
        <dbReference type="ARBA" id="ARBA00022598"/>
    </source>
</evidence>
<evidence type="ECO:0000259" key="15">
    <source>
        <dbReference type="Pfam" id="PF01225"/>
    </source>
</evidence>
<sequence length="435" mass="48328">MKKIHFLGIGGSGASGAAAIAQAQGFEVSGCDLEPDNEFTLHIGCVKFKGHSPEHLSGHYGSESSNKVDLLIVTPAIFSLDANNPELLAAKKLNIPVLTWQEFMGEYLHKDKFLIAVCGTHGKSTVTAMSAKLLGDANLDPTVELGAIVPSWGKNFRVGKSKFFITEADEYNDNFQFYKPDITIITNIEMDHPEYFKDIEDVKKSFRNFLAQTKKIIIANLEDPNVADIIKDVMKDSPVTVIDYSKHILNLNLKVPGDFNKLNASAVFQLGLSLSLDPQTISQSLSSYAGLGRRFEFIGEFRGAQIYSDFGHHPTEIRKTMEAAREKFKEKRIVLLYEPHMFTRTKALFDDFVKVFQDLPIDQTFIIDIYPSREKDIGLTSSKELVDAIGKATVSYLGPKDEVEGFLKVAIRGGDVVFFMGAGDVDKIGRRVIED</sequence>
<dbReference type="UniPathway" id="UPA00219"/>
<evidence type="ECO:0000259" key="16">
    <source>
        <dbReference type="Pfam" id="PF02875"/>
    </source>
</evidence>
<name>A0A0G0FBI2_9BACT</name>
<dbReference type="Gene3D" id="3.40.50.720">
    <property type="entry name" value="NAD(P)-binding Rossmann-like Domain"/>
    <property type="match status" value="1"/>
</dbReference>
<evidence type="ECO:0000256" key="7">
    <source>
        <dbReference type="ARBA" id="ARBA00022741"/>
    </source>
</evidence>
<dbReference type="NCBIfam" id="TIGR01082">
    <property type="entry name" value="murC"/>
    <property type="match status" value="1"/>
</dbReference>
<dbReference type="SUPFAM" id="SSF53244">
    <property type="entry name" value="MurD-like peptide ligases, peptide-binding domain"/>
    <property type="match status" value="1"/>
</dbReference>
<dbReference type="PANTHER" id="PTHR43445:SF3">
    <property type="entry name" value="UDP-N-ACETYLMURAMATE--L-ALANINE LIGASE"/>
    <property type="match status" value="1"/>
</dbReference>
<evidence type="ECO:0000256" key="11">
    <source>
        <dbReference type="ARBA" id="ARBA00023306"/>
    </source>
</evidence>
<evidence type="ECO:0000256" key="14">
    <source>
        <dbReference type="NCBIfam" id="TIGR01082"/>
    </source>
</evidence>
<evidence type="ECO:0000256" key="9">
    <source>
        <dbReference type="ARBA" id="ARBA00022960"/>
    </source>
</evidence>
<dbReference type="GO" id="GO:0071555">
    <property type="term" value="P:cell wall organization"/>
    <property type="evidence" value="ECO:0007669"/>
    <property type="project" value="UniProtKB-KW"/>
</dbReference>
<evidence type="ECO:0000256" key="3">
    <source>
        <dbReference type="ARBA" id="ARBA00012211"/>
    </source>
</evidence>
<dbReference type="Pfam" id="PF02875">
    <property type="entry name" value="Mur_ligase_C"/>
    <property type="match status" value="1"/>
</dbReference>
<comment type="pathway">
    <text evidence="2">Cell wall biogenesis; peptidoglycan biosynthesis.</text>
</comment>
<accession>A0A0G0FBI2</accession>
<comment type="subcellular location">
    <subcellularLocation>
        <location evidence="1">Cytoplasm</location>
    </subcellularLocation>
</comment>
<dbReference type="Gene3D" id="3.90.190.20">
    <property type="entry name" value="Mur ligase, C-terminal domain"/>
    <property type="match status" value="1"/>
</dbReference>
<gene>
    <name evidence="18" type="ORF">US28_C0019G0030</name>
</gene>
<dbReference type="GO" id="GO:0005524">
    <property type="term" value="F:ATP binding"/>
    <property type="evidence" value="ECO:0007669"/>
    <property type="project" value="UniProtKB-KW"/>
</dbReference>
<keyword evidence="4" id="KW-0963">Cytoplasm</keyword>
<keyword evidence="7" id="KW-0547">Nucleotide-binding</keyword>
<dbReference type="PANTHER" id="PTHR43445">
    <property type="entry name" value="UDP-N-ACETYLMURAMATE--L-ALANINE LIGASE-RELATED"/>
    <property type="match status" value="1"/>
</dbReference>
<keyword evidence="9" id="KW-0133">Cell shape</keyword>
<evidence type="ECO:0000256" key="8">
    <source>
        <dbReference type="ARBA" id="ARBA00022840"/>
    </source>
</evidence>
<dbReference type="SUPFAM" id="SSF53623">
    <property type="entry name" value="MurD-like peptide ligases, catalytic domain"/>
    <property type="match status" value="1"/>
</dbReference>
<dbReference type="GO" id="GO:0008763">
    <property type="term" value="F:UDP-N-acetylmuramate-L-alanine ligase activity"/>
    <property type="evidence" value="ECO:0007669"/>
    <property type="project" value="UniProtKB-UniRule"/>
</dbReference>
<keyword evidence="11" id="KW-0131">Cell cycle</keyword>
<keyword evidence="5 18" id="KW-0436">Ligase</keyword>
<evidence type="ECO:0000256" key="6">
    <source>
        <dbReference type="ARBA" id="ARBA00022618"/>
    </source>
</evidence>